<protein>
    <submittedName>
        <fullName evidence="2 3">Uncharacterized protein</fullName>
    </submittedName>
</protein>
<name>A0A072TPM7_MEDTR</name>
<dbReference type="Proteomes" id="UP000002051">
    <property type="component" value="Unassembled WGS sequence"/>
</dbReference>
<evidence type="ECO:0000313" key="3">
    <source>
        <dbReference type="EnsemblPlants" id="KEH15525"/>
    </source>
</evidence>
<feature type="compositionally biased region" description="Basic residues" evidence="1">
    <location>
        <begin position="329"/>
        <end position="345"/>
    </location>
</feature>
<gene>
    <name evidence="2" type="ORF">MTR_0881s0020</name>
</gene>
<reference evidence="2 4" key="2">
    <citation type="journal article" date="2014" name="BMC Genomics">
        <title>An improved genome release (version Mt4.0) for the model legume Medicago truncatula.</title>
        <authorList>
            <person name="Tang H."/>
            <person name="Krishnakumar V."/>
            <person name="Bidwell S."/>
            <person name="Rosen B."/>
            <person name="Chan A."/>
            <person name="Zhou S."/>
            <person name="Gentzbittel L."/>
            <person name="Childs K.L."/>
            <person name="Yandell M."/>
            <person name="Gundlach H."/>
            <person name="Mayer K.F."/>
            <person name="Schwartz D.C."/>
            <person name="Town C.D."/>
        </authorList>
    </citation>
    <scope>GENOME REANNOTATION</scope>
    <source>
        <strain evidence="2">A17</strain>
        <strain evidence="3 4">cv. Jemalong A17</strain>
    </source>
</reference>
<dbReference type="AlphaFoldDB" id="A0A072TPM7"/>
<sequence length="345" mass="38519">MAGSGIMCQRNNFNKNAHHKKTVQVSSRSILYNEIVLKNVCKNQISSVSSGKITPEDEPKKTRLLANIIKDLGPDETTGHLNEEVAQISTTTRETRSRGRKFKSRVDESCKHVEKVVQNISTATKKIRSRGRKSKSCVDESCKHVEKVVPKVKEDPKANVASIKKANTVGGIVICEPNQSEAKGMKNFLINNNDEESNIDHKGKGNLIQTNELDSSSSSEEEDLAFASHSKLFPYDTLRFGEGASKFFQDGTDFRRQLNIGEGIKENALEDIQIPQNHVQENIAMPEVTDVLKDKLPNVGNANGLIGHSILFKATRGIGEEEVKFEKRISRKSKPQKKRDPKKRK</sequence>
<dbReference type="EnsemblPlants" id="KEH15525">
    <property type="protein sequence ID" value="KEH15525"/>
    <property type="gene ID" value="MTR_0881s0020"/>
</dbReference>
<proteinExistence type="predicted"/>
<evidence type="ECO:0000313" key="2">
    <source>
        <dbReference type="EMBL" id="KEH15525.1"/>
    </source>
</evidence>
<evidence type="ECO:0000256" key="1">
    <source>
        <dbReference type="SAM" id="MobiDB-lite"/>
    </source>
</evidence>
<accession>A0A072TPM7</accession>
<feature type="region of interest" description="Disordered" evidence="1">
    <location>
        <begin position="325"/>
        <end position="345"/>
    </location>
</feature>
<dbReference type="EMBL" id="KL403605">
    <property type="protein sequence ID" value="KEH15525.1"/>
    <property type="molecule type" value="Genomic_DNA"/>
</dbReference>
<evidence type="ECO:0000313" key="4">
    <source>
        <dbReference type="Proteomes" id="UP000002051"/>
    </source>
</evidence>
<reference evidence="2 4" key="1">
    <citation type="journal article" date="2011" name="Nature">
        <title>The Medicago genome provides insight into the evolution of rhizobial symbioses.</title>
        <authorList>
            <person name="Young N.D."/>
            <person name="Debelle F."/>
            <person name="Oldroyd G.E."/>
            <person name="Geurts R."/>
            <person name="Cannon S.B."/>
            <person name="Udvardi M.K."/>
            <person name="Benedito V.A."/>
            <person name="Mayer K.F."/>
            <person name="Gouzy J."/>
            <person name="Schoof H."/>
            <person name="Van de Peer Y."/>
            <person name="Proost S."/>
            <person name="Cook D.R."/>
            <person name="Meyers B.C."/>
            <person name="Spannagl M."/>
            <person name="Cheung F."/>
            <person name="De Mita S."/>
            <person name="Krishnakumar V."/>
            <person name="Gundlach H."/>
            <person name="Zhou S."/>
            <person name="Mudge J."/>
            <person name="Bharti A.K."/>
            <person name="Murray J.D."/>
            <person name="Naoumkina M.A."/>
            <person name="Rosen B."/>
            <person name="Silverstein K.A."/>
            <person name="Tang H."/>
            <person name="Rombauts S."/>
            <person name="Zhao P.X."/>
            <person name="Zhou P."/>
            <person name="Barbe V."/>
            <person name="Bardou P."/>
            <person name="Bechner M."/>
            <person name="Bellec A."/>
            <person name="Berger A."/>
            <person name="Berges H."/>
            <person name="Bidwell S."/>
            <person name="Bisseling T."/>
            <person name="Choisne N."/>
            <person name="Couloux A."/>
            <person name="Denny R."/>
            <person name="Deshpande S."/>
            <person name="Dai X."/>
            <person name="Doyle J.J."/>
            <person name="Dudez A.M."/>
            <person name="Farmer A.D."/>
            <person name="Fouteau S."/>
            <person name="Franken C."/>
            <person name="Gibelin C."/>
            <person name="Gish J."/>
            <person name="Goldstein S."/>
            <person name="Gonzalez A.J."/>
            <person name="Green P.J."/>
            <person name="Hallab A."/>
            <person name="Hartog M."/>
            <person name="Hua A."/>
            <person name="Humphray S.J."/>
            <person name="Jeong D.H."/>
            <person name="Jing Y."/>
            <person name="Jocker A."/>
            <person name="Kenton S.M."/>
            <person name="Kim D.J."/>
            <person name="Klee K."/>
            <person name="Lai H."/>
            <person name="Lang C."/>
            <person name="Lin S."/>
            <person name="Macmil S.L."/>
            <person name="Magdelenat G."/>
            <person name="Matthews L."/>
            <person name="McCorrison J."/>
            <person name="Monaghan E.L."/>
            <person name="Mun J.H."/>
            <person name="Najar F.Z."/>
            <person name="Nicholson C."/>
            <person name="Noirot C."/>
            <person name="O'Bleness M."/>
            <person name="Paule C.R."/>
            <person name="Poulain J."/>
            <person name="Prion F."/>
            <person name="Qin B."/>
            <person name="Qu C."/>
            <person name="Retzel E.F."/>
            <person name="Riddle C."/>
            <person name="Sallet E."/>
            <person name="Samain S."/>
            <person name="Samson N."/>
            <person name="Sanders I."/>
            <person name="Saurat O."/>
            <person name="Scarpelli C."/>
            <person name="Schiex T."/>
            <person name="Segurens B."/>
            <person name="Severin A.J."/>
            <person name="Sherrier D.J."/>
            <person name="Shi R."/>
            <person name="Sims S."/>
            <person name="Singer S.R."/>
            <person name="Sinharoy S."/>
            <person name="Sterck L."/>
            <person name="Viollet A."/>
            <person name="Wang B.B."/>
            <person name="Wang K."/>
            <person name="Wang M."/>
            <person name="Wang X."/>
            <person name="Warfsmann J."/>
            <person name="Weissenbach J."/>
            <person name="White D.D."/>
            <person name="White J.D."/>
            <person name="Wiley G.B."/>
            <person name="Wincker P."/>
            <person name="Xing Y."/>
            <person name="Yang L."/>
            <person name="Yao Z."/>
            <person name="Ying F."/>
            <person name="Zhai J."/>
            <person name="Zhou L."/>
            <person name="Zuber A."/>
            <person name="Denarie J."/>
            <person name="Dixon R.A."/>
            <person name="May G.D."/>
            <person name="Schwartz D.C."/>
            <person name="Rogers J."/>
            <person name="Quetier F."/>
            <person name="Town C.D."/>
            <person name="Roe B.A."/>
        </authorList>
    </citation>
    <scope>NUCLEOTIDE SEQUENCE [LARGE SCALE GENOMIC DNA]</scope>
    <source>
        <strain evidence="2">A17</strain>
        <strain evidence="3 4">cv. Jemalong A17</strain>
    </source>
</reference>
<organism evidence="2 4">
    <name type="scientific">Medicago truncatula</name>
    <name type="common">Barrel medic</name>
    <name type="synonym">Medicago tribuloides</name>
    <dbReference type="NCBI Taxonomy" id="3880"/>
    <lineage>
        <taxon>Eukaryota</taxon>
        <taxon>Viridiplantae</taxon>
        <taxon>Streptophyta</taxon>
        <taxon>Embryophyta</taxon>
        <taxon>Tracheophyta</taxon>
        <taxon>Spermatophyta</taxon>
        <taxon>Magnoliopsida</taxon>
        <taxon>eudicotyledons</taxon>
        <taxon>Gunneridae</taxon>
        <taxon>Pentapetalae</taxon>
        <taxon>rosids</taxon>
        <taxon>fabids</taxon>
        <taxon>Fabales</taxon>
        <taxon>Fabaceae</taxon>
        <taxon>Papilionoideae</taxon>
        <taxon>50 kb inversion clade</taxon>
        <taxon>NPAAA clade</taxon>
        <taxon>Hologalegina</taxon>
        <taxon>IRL clade</taxon>
        <taxon>Trifolieae</taxon>
        <taxon>Medicago</taxon>
    </lineage>
</organism>
<reference evidence="3" key="3">
    <citation type="submission" date="2015-06" db="UniProtKB">
        <authorList>
            <consortium name="EnsemblPlants"/>
        </authorList>
    </citation>
    <scope>IDENTIFICATION</scope>
    <source>
        <strain evidence="3">cv. Jemalong A17</strain>
    </source>
</reference>
<keyword evidence="4" id="KW-1185">Reference proteome</keyword>
<dbReference type="HOGENOM" id="CLU_805032_0_0_1"/>